<dbReference type="EMBL" id="GBEZ01023789">
    <property type="protein sequence ID" value="JAC63126.1"/>
    <property type="molecule type" value="Transcribed_RNA"/>
</dbReference>
<reference evidence="1" key="1">
    <citation type="submission" date="2014-05" db="EMBL/GenBank/DDBJ databases">
        <title>The transcriptome of the halophilic microalga Tetraselmis sp. GSL018 isolated from the Great Salt Lake, Utah.</title>
        <authorList>
            <person name="Jinkerson R.E."/>
            <person name="D'Adamo S."/>
            <person name="Posewitz M.C."/>
        </authorList>
    </citation>
    <scope>NUCLEOTIDE SEQUENCE</scope>
    <source>
        <strain evidence="1">GSL018</strain>
    </source>
</reference>
<dbReference type="AlphaFoldDB" id="A0A061QXX7"/>
<proteinExistence type="predicted"/>
<gene>
    <name evidence="1" type="ORF">TSPGSL018_21409</name>
</gene>
<accession>A0A061QXX7</accession>
<protein>
    <submittedName>
        <fullName evidence="1">Uncharacterized protein</fullName>
    </submittedName>
</protein>
<name>A0A061QXX7_9CHLO</name>
<organism evidence="1">
    <name type="scientific">Tetraselmis sp. GSL018</name>
    <dbReference type="NCBI Taxonomy" id="582737"/>
    <lineage>
        <taxon>Eukaryota</taxon>
        <taxon>Viridiplantae</taxon>
        <taxon>Chlorophyta</taxon>
        <taxon>core chlorophytes</taxon>
        <taxon>Chlorodendrophyceae</taxon>
        <taxon>Chlorodendrales</taxon>
        <taxon>Chlorodendraceae</taxon>
        <taxon>Tetraselmis</taxon>
    </lineage>
</organism>
<sequence length="42" mass="4527">EVQLVLAADLPTNNPAQNARTAYPHGPSPRQTIALKRMTATL</sequence>
<feature type="non-terminal residue" evidence="1">
    <location>
        <position position="1"/>
    </location>
</feature>
<evidence type="ECO:0000313" key="1">
    <source>
        <dbReference type="EMBL" id="JAC63126.1"/>
    </source>
</evidence>